<dbReference type="CDD" id="cd00118">
    <property type="entry name" value="LysM"/>
    <property type="match status" value="1"/>
</dbReference>
<reference evidence="2 3" key="1">
    <citation type="journal article" date="2015" name="Genom Data">
        <title>Draft genome sequence of a multidrug-resistant Chryseobacterium indologenes isolate from Malaysia.</title>
        <authorList>
            <person name="Yu C.Y."/>
            <person name="Ang G.Y."/>
            <person name="Cheng H.J."/>
            <person name="Cheong Y.M."/>
            <person name="Yin W.F."/>
            <person name="Chan K.G."/>
        </authorList>
    </citation>
    <scope>NUCLEOTIDE SEQUENCE [LARGE SCALE GENOMIC DNA]</scope>
    <source>
        <strain evidence="2 3">CI_885</strain>
    </source>
</reference>
<sequence>MEFTQYEIKKGDTLVTIAKESGLTINELLDFHNSHAILTQQIFSTHIPVHIKELFIPVKKEETKNKPFEQIDFQQKARYRCEQINTSKFNNNLVHYFNQRFQYLLKLNLKEEIGFVKLEDYSKESSPKISEEIFDFIEETEKIKNNVFFSLDKFGKIQKILNKKRIQKDWKKFRETKFFEMPFIQSLQKNNPKAVDELIMMGDNQFSENTSNEEEYWRNFFYFSCFDQYLYNKDKFEIIDFDFISTVLPPLILPLKIRYDKVEEKKGILTVRKIAEVDISESLKKAMKDRYNELHKNIVKYEFTEYKIIFRSTIEIDINSGLILSGKVVLKEEVSDNVENECIYTIKKLENFTP</sequence>
<dbReference type="AlphaFoldDB" id="A0A0N0ZTN4"/>
<reference evidence="3" key="2">
    <citation type="submission" date="2015-09" db="EMBL/GenBank/DDBJ databases">
        <title>Draft genome sequence of a multidrug-resistant Chryseobacterium indologenes isolate from Malaysia.</title>
        <authorList>
            <person name="Yu C.Y."/>
            <person name="Ang G.Y."/>
            <person name="Chan K.-G."/>
        </authorList>
    </citation>
    <scope>NUCLEOTIDE SEQUENCE [LARGE SCALE GENOMIC DNA]</scope>
    <source>
        <strain evidence="3">CI_885</strain>
    </source>
</reference>
<evidence type="ECO:0000313" key="3">
    <source>
        <dbReference type="Proteomes" id="UP000037953"/>
    </source>
</evidence>
<proteinExistence type="predicted"/>
<dbReference type="Pfam" id="PF01476">
    <property type="entry name" value="LysM"/>
    <property type="match status" value="1"/>
</dbReference>
<dbReference type="PATRIC" id="fig|253.9.peg.1917"/>
<dbReference type="OrthoDB" id="1081532at2"/>
<comment type="caution">
    <text evidence="2">The sequence shown here is derived from an EMBL/GenBank/DDBJ whole genome shotgun (WGS) entry which is preliminary data.</text>
</comment>
<dbReference type="InterPro" id="IPR018392">
    <property type="entry name" value="LysM"/>
</dbReference>
<protein>
    <recommendedName>
        <fullName evidence="1">LysM domain-containing protein</fullName>
    </recommendedName>
</protein>
<accession>A0A0N0ZTN4</accession>
<name>A0A0N0ZTN4_CHRID</name>
<evidence type="ECO:0000259" key="1">
    <source>
        <dbReference type="Pfam" id="PF01476"/>
    </source>
</evidence>
<dbReference type="EMBL" id="LJOD01000018">
    <property type="protein sequence ID" value="KPE49407.1"/>
    <property type="molecule type" value="Genomic_DNA"/>
</dbReference>
<feature type="domain" description="LysM" evidence="1">
    <location>
        <begin position="6"/>
        <end position="30"/>
    </location>
</feature>
<gene>
    <name evidence="2" type="ORF">AOB46_19725</name>
</gene>
<dbReference type="RefSeq" id="WP_062702600.1">
    <property type="nucleotide sequence ID" value="NZ_LJOD01000018.1"/>
</dbReference>
<dbReference type="Proteomes" id="UP000037953">
    <property type="component" value="Unassembled WGS sequence"/>
</dbReference>
<organism evidence="2 3">
    <name type="scientific">Chryseobacterium indologenes</name>
    <name type="common">Flavobacterium indologenes</name>
    <dbReference type="NCBI Taxonomy" id="253"/>
    <lineage>
        <taxon>Bacteria</taxon>
        <taxon>Pseudomonadati</taxon>
        <taxon>Bacteroidota</taxon>
        <taxon>Flavobacteriia</taxon>
        <taxon>Flavobacteriales</taxon>
        <taxon>Weeksellaceae</taxon>
        <taxon>Chryseobacterium group</taxon>
        <taxon>Chryseobacterium</taxon>
    </lineage>
</organism>
<evidence type="ECO:0000313" key="2">
    <source>
        <dbReference type="EMBL" id="KPE49407.1"/>
    </source>
</evidence>